<dbReference type="AlphaFoldDB" id="A0A375A5F8"/>
<dbReference type="SUPFAM" id="SSF51445">
    <property type="entry name" value="(Trans)glycosidases"/>
    <property type="match status" value="1"/>
</dbReference>
<keyword evidence="2" id="KW-1185">Reference proteome</keyword>
<dbReference type="KEGG" id="daq:DAQ1742_00148"/>
<name>A0A375A5F8_9GAMM</name>
<evidence type="ECO:0000313" key="1">
    <source>
        <dbReference type="EMBL" id="SLM61275.1"/>
    </source>
</evidence>
<dbReference type="EMBL" id="LT615367">
    <property type="protein sequence ID" value="SLM61275.1"/>
    <property type="molecule type" value="Genomic_DNA"/>
</dbReference>
<dbReference type="InterPro" id="IPR017853">
    <property type="entry name" value="GH"/>
</dbReference>
<evidence type="ECO:0008006" key="3">
    <source>
        <dbReference type="Google" id="ProtNLM"/>
    </source>
</evidence>
<dbReference type="RefSeq" id="WP_180706203.1">
    <property type="nucleotide sequence ID" value="NZ_LT615367.1"/>
</dbReference>
<accession>A0A375A5F8</accession>
<reference evidence="1 2" key="1">
    <citation type="submission" date="2016-09" db="EMBL/GenBank/DDBJ databases">
        <authorList>
            <person name="Reverchon S."/>
            <person name="Nasser W."/>
            <person name="Leonard S."/>
            <person name="Brochier C."/>
            <person name="Duprey A."/>
        </authorList>
    </citation>
    <scope>NUCLEOTIDE SEQUENCE [LARGE SCALE GENOMIC DNA]</scope>
    <source>
        <strain evidence="1 2">174/2</strain>
    </source>
</reference>
<dbReference type="Pfam" id="PF11340">
    <property type="entry name" value="DUF3142"/>
    <property type="match status" value="1"/>
</dbReference>
<sequence>MGKAAQILLVACRLGHRYLAPGYRITRDVALLASLLCLSLSAESSTVNAGRYQAFWLWAAVRPQPVLNQATTLYLHQGEVARRHGKALFLRQGIPVSTLAVKHLWLTFRIADLHLSETEQRRMLRLWQRWVAAGNHVDGIQLDFDAKSHNLAQYATFLQTLRQQLPPDCRLSVTGLLDWAKTGDIRQLNRLNGVVDELVVQTYQGRNTVENYADYLPALMKLSVPFRLGLVQHGKWDEQWQRRLAASPFYRGEVVFLLNPPPRDISPFWFLTIGDTAHPRLSLPAR</sequence>
<proteinExistence type="predicted"/>
<organism evidence="1 2">
    <name type="scientific">Dickeya aquatica</name>
    <dbReference type="NCBI Taxonomy" id="1401087"/>
    <lineage>
        <taxon>Bacteria</taxon>
        <taxon>Pseudomonadati</taxon>
        <taxon>Pseudomonadota</taxon>
        <taxon>Gammaproteobacteria</taxon>
        <taxon>Enterobacterales</taxon>
        <taxon>Pectobacteriaceae</taxon>
        <taxon>Dickeya</taxon>
    </lineage>
</organism>
<gene>
    <name evidence="1" type="ORF">DAQ1742_00148</name>
</gene>
<protein>
    <recommendedName>
        <fullName evidence="3">DUF3142 domain-containing protein</fullName>
    </recommendedName>
</protein>
<dbReference type="Proteomes" id="UP000294820">
    <property type="component" value="Chromosome 1"/>
</dbReference>
<dbReference type="InterPro" id="IPR021488">
    <property type="entry name" value="DUF3142"/>
</dbReference>
<dbReference type="Gene3D" id="3.20.20.80">
    <property type="entry name" value="Glycosidases"/>
    <property type="match status" value="1"/>
</dbReference>
<evidence type="ECO:0000313" key="2">
    <source>
        <dbReference type="Proteomes" id="UP000294820"/>
    </source>
</evidence>